<dbReference type="GO" id="GO:0004175">
    <property type="term" value="F:endopeptidase activity"/>
    <property type="evidence" value="ECO:0007669"/>
    <property type="project" value="UniProtKB-ARBA"/>
</dbReference>
<dbReference type="PANTHER" id="PTHR39430:SF1">
    <property type="entry name" value="PROTEASE"/>
    <property type="match status" value="1"/>
</dbReference>
<evidence type="ECO:0000256" key="1">
    <source>
        <dbReference type="SAM" id="Phobius"/>
    </source>
</evidence>
<organism evidence="3 4">
    <name type="scientific">Exiguobacterium indicum</name>
    <dbReference type="NCBI Taxonomy" id="296995"/>
    <lineage>
        <taxon>Bacteria</taxon>
        <taxon>Bacillati</taxon>
        <taxon>Bacillota</taxon>
        <taxon>Bacilli</taxon>
        <taxon>Bacillales</taxon>
        <taxon>Bacillales Family XII. Incertae Sedis</taxon>
        <taxon>Exiguobacterium</taxon>
    </lineage>
</organism>
<feature type="transmembrane region" description="Helical" evidence="1">
    <location>
        <begin position="170"/>
        <end position="188"/>
    </location>
</feature>
<dbReference type="Pfam" id="PF02517">
    <property type="entry name" value="Rce1-like"/>
    <property type="match status" value="1"/>
</dbReference>
<proteinExistence type="predicted"/>
<reference evidence="3 4" key="1">
    <citation type="journal article" date="2015" name="Int. J. Syst. Evol. Microbiol.">
        <title>Exiguobacterium enclense sp. nov., isolated from sediment.</title>
        <authorList>
            <person name="Dastager S.G."/>
            <person name="Mawlankar R."/>
            <person name="Sonalkar V.V."/>
            <person name="Thorat M.N."/>
            <person name="Mual P."/>
            <person name="Verma A."/>
            <person name="Krishnamurthi S."/>
            <person name="Tang S.K."/>
            <person name="Li W.J."/>
        </authorList>
    </citation>
    <scope>NUCLEOTIDE SEQUENCE [LARGE SCALE GENOMIC DNA]</scope>
    <source>
        <strain evidence="3 4">NIO-1109</strain>
    </source>
</reference>
<feature type="transmembrane region" description="Helical" evidence="1">
    <location>
        <begin position="103"/>
        <end position="121"/>
    </location>
</feature>
<feature type="transmembrane region" description="Helical" evidence="1">
    <location>
        <begin position="7"/>
        <end position="31"/>
    </location>
</feature>
<dbReference type="Proteomes" id="UP000053797">
    <property type="component" value="Unassembled WGS sequence"/>
</dbReference>
<feature type="transmembrane region" description="Helical" evidence="1">
    <location>
        <begin position="37"/>
        <end position="55"/>
    </location>
</feature>
<dbReference type="PANTHER" id="PTHR39430">
    <property type="entry name" value="MEMBRANE-ASSOCIATED PROTEASE-RELATED"/>
    <property type="match status" value="1"/>
</dbReference>
<keyword evidence="1" id="KW-0812">Transmembrane</keyword>
<dbReference type="GO" id="GO:0080120">
    <property type="term" value="P:CAAX-box protein maturation"/>
    <property type="evidence" value="ECO:0007669"/>
    <property type="project" value="UniProtKB-ARBA"/>
</dbReference>
<feature type="transmembrane region" description="Helical" evidence="1">
    <location>
        <begin position="142"/>
        <end position="164"/>
    </location>
</feature>
<comment type="caution">
    <text evidence="3">The sequence shown here is derived from an EMBL/GenBank/DDBJ whole genome shotgun (WGS) entry which is preliminary data.</text>
</comment>
<feature type="transmembrane region" description="Helical" evidence="1">
    <location>
        <begin position="219"/>
        <end position="239"/>
    </location>
</feature>
<dbReference type="OrthoDB" id="371054at2"/>
<gene>
    <name evidence="3" type="ORF">AS033_14530</name>
</gene>
<evidence type="ECO:0000313" key="3">
    <source>
        <dbReference type="EMBL" id="KSU47874.1"/>
    </source>
</evidence>
<feature type="transmembrane region" description="Helical" evidence="1">
    <location>
        <begin position="75"/>
        <end position="97"/>
    </location>
</feature>
<keyword evidence="1" id="KW-0472">Membrane</keyword>
<feature type="domain" description="CAAX prenyl protease 2/Lysostaphin resistance protein A-like" evidence="2">
    <location>
        <begin position="108"/>
        <end position="205"/>
    </location>
</feature>
<dbReference type="EMBL" id="LNQL01000006">
    <property type="protein sequence ID" value="KSU47874.1"/>
    <property type="molecule type" value="Genomic_DNA"/>
</dbReference>
<evidence type="ECO:0000313" key="4">
    <source>
        <dbReference type="Proteomes" id="UP000053797"/>
    </source>
</evidence>
<dbReference type="InterPro" id="IPR003675">
    <property type="entry name" value="Rce1/LyrA-like_dom"/>
</dbReference>
<accession>A0A0V8GCF3</accession>
<name>A0A0V8GCF3_9BACL</name>
<sequence>MDKRNTVVSATVVFIIMGIVMAVSAFGFGIRYGEPELLRIAIFGEVATAIFLVWYIRRHATFAAVGFSKLQSRGLIWYIPLLLIVLIQVGLIVNALFTSSISSSALQLVGIVFLTTLFVGFNEEVLFRGIILRYLKPNEHPYRAVLISALLFSSFHLLNLIALIPPAAMLFQLANTFVFGVFLAIIALKLNNLWPLIIFHALWDFASIAADVVNVNLGITVLLAQVYLLVAIVIQLILLKRHDLSHLNGPMNPRNV</sequence>
<dbReference type="RefSeq" id="WP_058265882.1">
    <property type="nucleotide sequence ID" value="NZ_FMYN01000006.1"/>
</dbReference>
<protein>
    <recommendedName>
        <fullName evidence="2">CAAX prenyl protease 2/Lysostaphin resistance protein A-like domain-containing protein</fullName>
    </recommendedName>
</protein>
<keyword evidence="1" id="KW-1133">Transmembrane helix</keyword>
<evidence type="ECO:0000259" key="2">
    <source>
        <dbReference type="Pfam" id="PF02517"/>
    </source>
</evidence>
<dbReference type="AlphaFoldDB" id="A0A0V8GCF3"/>